<sequence>MGAWGELGKALLEGLGQVAEGMKPANHYQLGYNHALNGEGRKQYIIFPPTDRSQMQVQMYAINVQCRDAYNEGYNDGLIERPRVLAQREQKQIADRQRGAAQELVSKVSEAVRELKKLEPIDALNTMIDLLPALDGTVQEVFELTIRNEEQILALWELAKSSHQKAAQLLQYPTNEAIEILFAVSQQMPEVQQVGLALSLKRISQNNIKAEALLSRIQNALGN</sequence>
<organism evidence="1 2">
    <name type="scientific">Microcystis viridis FACHB-1342</name>
    <dbReference type="NCBI Taxonomy" id="2692900"/>
    <lineage>
        <taxon>Bacteria</taxon>
        <taxon>Bacillati</taxon>
        <taxon>Cyanobacteriota</taxon>
        <taxon>Cyanophyceae</taxon>
        <taxon>Oscillatoriophycideae</taxon>
        <taxon>Chroococcales</taxon>
        <taxon>Microcystaceae</taxon>
        <taxon>Microcystis</taxon>
    </lineage>
</organism>
<evidence type="ECO:0000313" key="1">
    <source>
        <dbReference type="EMBL" id="MBD2599246.1"/>
    </source>
</evidence>
<dbReference type="RefSeq" id="WP_141705486.1">
    <property type="nucleotide sequence ID" value="NZ_JACJSV010000005.1"/>
</dbReference>
<keyword evidence="2" id="KW-1185">Reference proteome</keyword>
<protein>
    <submittedName>
        <fullName evidence="1">Uncharacterized protein</fullName>
    </submittedName>
</protein>
<comment type="caution">
    <text evidence="1">The sequence shown here is derived from an EMBL/GenBank/DDBJ whole genome shotgun (WGS) entry which is preliminary data.</text>
</comment>
<name>A0ABR8G7I8_MICVR</name>
<proteinExistence type="predicted"/>
<dbReference type="Proteomes" id="UP000648873">
    <property type="component" value="Unassembled WGS sequence"/>
</dbReference>
<dbReference type="EMBL" id="JACJSV010000005">
    <property type="protein sequence ID" value="MBD2599246.1"/>
    <property type="molecule type" value="Genomic_DNA"/>
</dbReference>
<evidence type="ECO:0000313" key="2">
    <source>
        <dbReference type="Proteomes" id="UP000648873"/>
    </source>
</evidence>
<gene>
    <name evidence="1" type="ORF">H6G40_03035</name>
</gene>
<accession>A0ABR8G7I8</accession>
<reference evidence="1 2" key="1">
    <citation type="journal article" date="2020" name="ISME J.">
        <title>Comparative genomics reveals insights into cyanobacterial evolution and habitat adaptation.</title>
        <authorList>
            <person name="Chen M.Y."/>
            <person name="Teng W.K."/>
            <person name="Zhao L."/>
            <person name="Hu C.X."/>
            <person name="Zhou Y.K."/>
            <person name="Han B.P."/>
            <person name="Song L.R."/>
            <person name="Shu W.S."/>
        </authorList>
    </citation>
    <scope>NUCLEOTIDE SEQUENCE [LARGE SCALE GENOMIC DNA]</scope>
    <source>
        <strain evidence="1 2">FACHB-1342</strain>
    </source>
</reference>